<dbReference type="AlphaFoldDB" id="A0A8S3QCU3"/>
<comment type="caution">
    <text evidence="2">The sequence shown here is derived from an EMBL/GenBank/DDBJ whole genome shotgun (WGS) entry which is preliminary data.</text>
</comment>
<accession>A0A8S3QCU3</accession>
<evidence type="ECO:0000313" key="3">
    <source>
        <dbReference type="Proteomes" id="UP000683360"/>
    </source>
</evidence>
<gene>
    <name evidence="2" type="ORF">MEDL_9527</name>
</gene>
<organism evidence="2 3">
    <name type="scientific">Mytilus edulis</name>
    <name type="common">Blue mussel</name>
    <dbReference type="NCBI Taxonomy" id="6550"/>
    <lineage>
        <taxon>Eukaryota</taxon>
        <taxon>Metazoa</taxon>
        <taxon>Spiralia</taxon>
        <taxon>Lophotrochozoa</taxon>
        <taxon>Mollusca</taxon>
        <taxon>Bivalvia</taxon>
        <taxon>Autobranchia</taxon>
        <taxon>Pteriomorphia</taxon>
        <taxon>Mytilida</taxon>
        <taxon>Mytiloidea</taxon>
        <taxon>Mytilidae</taxon>
        <taxon>Mytilinae</taxon>
        <taxon>Mytilus</taxon>
    </lineage>
</organism>
<evidence type="ECO:0000313" key="2">
    <source>
        <dbReference type="EMBL" id="CAG2194508.1"/>
    </source>
</evidence>
<reference evidence="2" key="1">
    <citation type="submission" date="2021-03" db="EMBL/GenBank/DDBJ databases">
        <authorList>
            <person name="Bekaert M."/>
        </authorList>
    </citation>
    <scope>NUCLEOTIDE SEQUENCE</scope>
</reference>
<keyword evidence="3" id="KW-1185">Reference proteome</keyword>
<feature type="region of interest" description="Disordered" evidence="1">
    <location>
        <begin position="69"/>
        <end position="99"/>
    </location>
</feature>
<evidence type="ECO:0000256" key="1">
    <source>
        <dbReference type="SAM" id="MobiDB-lite"/>
    </source>
</evidence>
<dbReference type="EMBL" id="CAJPWZ010000483">
    <property type="protein sequence ID" value="CAG2194508.1"/>
    <property type="molecule type" value="Genomic_DNA"/>
</dbReference>
<name>A0A8S3QCU3_MYTED</name>
<dbReference type="Proteomes" id="UP000683360">
    <property type="component" value="Unassembled WGS sequence"/>
</dbReference>
<protein>
    <submittedName>
        <fullName evidence="2">Uncharacterized protein</fullName>
    </submittedName>
</protein>
<proteinExistence type="predicted"/>
<sequence length="156" mass="17562">MHKKSRYETTSKKIHDIENALKLETQLTSCKKEVRENKGFVDPGVFIFRGWTKLSTTSLLTNTVTTMGKTSTPSFSVNVPPKFPETQRRPPLLPLPDLPTIPDRTPFSVTYRISLQEYKIRSQPETTTENAYSGHPAMVESNNHSGFTSTVTSSEI</sequence>